<dbReference type="InterPro" id="IPR006070">
    <property type="entry name" value="Sua5-like_dom"/>
</dbReference>
<dbReference type="PANTHER" id="PTHR42959">
    <property type="entry name" value="CARBAMOYLTRANSFERASE"/>
    <property type="match status" value="1"/>
</dbReference>
<reference evidence="12 13" key="1">
    <citation type="submission" date="2019-02" db="EMBL/GenBank/DDBJ databases">
        <title>Deep-cultivation of Planctomycetes and their phenomic and genomic characterization uncovers novel biology.</title>
        <authorList>
            <person name="Wiegand S."/>
            <person name="Jogler M."/>
            <person name="Boedeker C."/>
            <person name="Pinto D."/>
            <person name="Vollmers J."/>
            <person name="Rivas-Marin E."/>
            <person name="Kohn T."/>
            <person name="Peeters S.H."/>
            <person name="Heuer A."/>
            <person name="Rast P."/>
            <person name="Oberbeckmann S."/>
            <person name="Bunk B."/>
            <person name="Jeske O."/>
            <person name="Meyerdierks A."/>
            <person name="Storesund J.E."/>
            <person name="Kallscheuer N."/>
            <person name="Luecker S."/>
            <person name="Lage O.M."/>
            <person name="Pohl T."/>
            <person name="Merkel B.J."/>
            <person name="Hornburger P."/>
            <person name="Mueller R.-W."/>
            <person name="Bruemmer F."/>
            <person name="Labrenz M."/>
            <person name="Spormann A.M."/>
            <person name="Op den Camp H."/>
            <person name="Overmann J."/>
            <person name="Amann R."/>
            <person name="Jetten M.S.M."/>
            <person name="Mascher T."/>
            <person name="Medema M.H."/>
            <person name="Devos D.P."/>
            <person name="Kaster A.-K."/>
            <person name="Ovreas L."/>
            <person name="Rohde M."/>
            <person name="Galperin M.Y."/>
            <person name="Jogler C."/>
        </authorList>
    </citation>
    <scope>NUCLEOTIDE SEQUENCE [LARGE SCALE GENOMIC DNA]</scope>
    <source>
        <strain evidence="12 13">SV_7m_r</strain>
    </source>
</reference>
<accession>A0A517SZ28</accession>
<dbReference type="AlphaFoldDB" id="A0A517SZ28"/>
<dbReference type="Gene3D" id="3.30.420.40">
    <property type="match status" value="1"/>
</dbReference>
<dbReference type="GO" id="GO:0003998">
    <property type="term" value="F:acylphosphatase activity"/>
    <property type="evidence" value="ECO:0007669"/>
    <property type="project" value="UniProtKB-EC"/>
</dbReference>
<dbReference type="GO" id="GO:0016743">
    <property type="term" value="F:carboxyl- or carbamoyltransferase activity"/>
    <property type="evidence" value="ECO:0007669"/>
    <property type="project" value="UniProtKB-UniRule"/>
</dbReference>
<keyword evidence="3" id="KW-0436">Ligase</keyword>
<dbReference type="InterPro" id="IPR051060">
    <property type="entry name" value="Carbamoyltrans_HypF-like"/>
</dbReference>
<evidence type="ECO:0000256" key="3">
    <source>
        <dbReference type="ARBA" id="ARBA00022598"/>
    </source>
</evidence>
<dbReference type="NCBIfam" id="TIGR00143">
    <property type="entry name" value="hypF"/>
    <property type="match status" value="1"/>
</dbReference>
<evidence type="ECO:0000256" key="6">
    <source>
        <dbReference type="ARBA" id="ARBA00022833"/>
    </source>
</evidence>
<dbReference type="OrthoDB" id="9808093at2"/>
<keyword evidence="12" id="KW-0808">Transferase</keyword>
<dbReference type="PIRSF" id="PIRSF006256">
    <property type="entry name" value="CMPcnvr_hdrg_mat"/>
    <property type="match status" value="1"/>
</dbReference>
<name>A0A517SZ28_9BACT</name>
<dbReference type="Pfam" id="PF01300">
    <property type="entry name" value="Sua5_yciO_yrdC"/>
    <property type="match status" value="1"/>
</dbReference>
<evidence type="ECO:0000313" key="12">
    <source>
        <dbReference type="EMBL" id="QDT61404.1"/>
    </source>
</evidence>
<dbReference type="Pfam" id="PF22521">
    <property type="entry name" value="HypF_C_2"/>
    <property type="match status" value="1"/>
</dbReference>
<dbReference type="GO" id="GO:0008270">
    <property type="term" value="F:zinc ion binding"/>
    <property type="evidence" value="ECO:0007669"/>
    <property type="project" value="UniProtKB-KW"/>
</dbReference>
<sequence length="750" mass="82327">MTLAIAPTKTSVRILMRGLVQGQGVRPTIACLATQQCLAGTVCNSSNGVEISANGSAIELDRFQDKLRQTFPNIEFSSEPAEHAEIGDFRIIDSHGSDRLHTAVPLDTVTCPDCIEEARSISDRRFGYPFITCAKCGPRYSILQNMPFDRGATTMDRFPMCPRCEAEYRDPLDRRFHAQTICCPDCGPRCWVDDRRGNQIAMMEDSIERLAQWITAGKIVAMKGLGGYQLVCDATNDEAVQKLRTRKARPSKPLPVMVSDVDAARRFAHVSETEQSALQSPAGPIVLLRAFGDRHLSSLLSPHLNTVGLMLPTSMLHLMLVDRVGRPLVVTSGNSHGSPIIYQNEVAQQELASIADVFLHHDRDITHPIDDSVVQCIGDRVMTIRAARGIAPMTFAMPTGSPAIATGGHQKVAVAIRTSDALVLGPHIGDMNHESSRLRFMENVSSLSSLHQVDPSCAVHDRHPDYFTTDWAEQSFDRRSNVQHHHAHVAAAMLEHDLLEDTVLGISFDGTGYGDDGTIWGGEVLLADTSKCRRVAQLRSFNLPSGETAIRQPWRIAKSLCSQVGQPVDNIMRYAIEHGPTTSSMGRLFDGVAALVLGIESVDDEGEAAMRLEAVCEPEEASAYRFGIPHPTHIAGDEGLPPSHFDWRPAVRDILDDLDQLTPGRIAMKFHRAVANLVCDQSAQNLEIPCVLCGGVFQNRVLLELIQNEAYRRSLDVRMPGRIPVSDGGLALGQLVVSESRQQRSRQPCV</sequence>
<evidence type="ECO:0000256" key="7">
    <source>
        <dbReference type="ARBA" id="ARBA00048220"/>
    </source>
</evidence>
<dbReference type="Proteomes" id="UP000315003">
    <property type="component" value="Chromosome"/>
</dbReference>
<dbReference type="InterPro" id="IPR001792">
    <property type="entry name" value="Acylphosphatase-like_dom"/>
</dbReference>
<dbReference type="PANTHER" id="PTHR42959:SF1">
    <property type="entry name" value="CARBAMOYLTRANSFERASE HYPF"/>
    <property type="match status" value="1"/>
</dbReference>
<evidence type="ECO:0000256" key="5">
    <source>
        <dbReference type="ARBA" id="ARBA00022771"/>
    </source>
</evidence>
<comment type="similarity">
    <text evidence="2 8">Belongs to the carbamoyltransferase HypF family.</text>
</comment>
<dbReference type="Pfam" id="PF07503">
    <property type="entry name" value="zf-HYPF"/>
    <property type="match status" value="2"/>
</dbReference>
<dbReference type="Gene3D" id="3.30.420.360">
    <property type="match status" value="1"/>
</dbReference>
<dbReference type="GO" id="GO:0016874">
    <property type="term" value="F:ligase activity"/>
    <property type="evidence" value="ECO:0007669"/>
    <property type="project" value="UniProtKB-UniRule"/>
</dbReference>
<dbReference type="UniPathway" id="UPA00335"/>
<comment type="pathway">
    <text evidence="1">Protein modification; [NiFe] hydrogenase maturation.</text>
</comment>
<dbReference type="SUPFAM" id="SSF54975">
    <property type="entry name" value="Acylphosphatase/BLUF domain-like"/>
    <property type="match status" value="1"/>
</dbReference>
<feature type="active site" evidence="9">
    <location>
        <position position="44"/>
    </location>
</feature>
<dbReference type="Gene3D" id="3.30.110.120">
    <property type="match status" value="1"/>
</dbReference>
<gene>
    <name evidence="12" type="primary">hypF</name>
    <name evidence="12" type="ORF">SV7mr_39390</name>
</gene>
<evidence type="ECO:0000256" key="4">
    <source>
        <dbReference type="ARBA" id="ARBA00022723"/>
    </source>
</evidence>
<evidence type="ECO:0000259" key="11">
    <source>
        <dbReference type="PROSITE" id="PS51163"/>
    </source>
</evidence>
<comment type="catalytic activity">
    <reaction evidence="9">
        <text>an acyl phosphate + H2O = a carboxylate + phosphate + H(+)</text>
        <dbReference type="Rhea" id="RHEA:14965"/>
        <dbReference type="ChEBI" id="CHEBI:15377"/>
        <dbReference type="ChEBI" id="CHEBI:15378"/>
        <dbReference type="ChEBI" id="CHEBI:29067"/>
        <dbReference type="ChEBI" id="CHEBI:43474"/>
        <dbReference type="ChEBI" id="CHEBI:59918"/>
        <dbReference type="EC" id="3.6.1.7"/>
    </reaction>
</comment>
<evidence type="ECO:0000256" key="1">
    <source>
        <dbReference type="ARBA" id="ARBA00004711"/>
    </source>
</evidence>
<dbReference type="PROSITE" id="PS51163">
    <property type="entry name" value="YRDC"/>
    <property type="match status" value="1"/>
</dbReference>
<dbReference type="Gene3D" id="3.90.870.50">
    <property type="match status" value="1"/>
</dbReference>
<dbReference type="InterPro" id="IPR004421">
    <property type="entry name" value="Carbamoyltransferase_HypF"/>
</dbReference>
<dbReference type="InterPro" id="IPR041440">
    <property type="entry name" value="HypF_C"/>
</dbReference>
<evidence type="ECO:0000313" key="13">
    <source>
        <dbReference type="Proteomes" id="UP000315003"/>
    </source>
</evidence>
<evidence type="ECO:0000256" key="2">
    <source>
        <dbReference type="ARBA" id="ARBA00008097"/>
    </source>
</evidence>
<protein>
    <recommendedName>
        <fullName evidence="8">Carbamoyltransferase</fullName>
        <ecNumber evidence="8">6.2.-.-</ecNumber>
    </recommendedName>
</protein>
<dbReference type="Pfam" id="PF00708">
    <property type="entry name" value="Acylphosphatase"/>
    <property type="match status" value="1"/>
</dbReference>
<dbReference type="InterPro" id="IPR017945">
    <property type="entry name" value="DHBP_synth_RibB-like_a/b_dom"/>
</dbReference>
<dbReference type="EMBL" id="CP036272">
    <property type="protein sequence ID" value="QDT61404.1"/>
    <property type="molecule type" value="Genomic_DNA"/>
</dbReference>
<dbReference type="InterPro" id="IPR011125">
    <property type="entry name" value="Znf_HypF"/>
</dbReference>
<dbReference type="GO" id="GO:0003725">
    <property type="term" value="F:double-stranded RNA binding"/>
    <property type="evidence" value="ECO:0007669"/>
    <property type="project" value="InterPro"/>
</dbReference>
<dbReference type="Pfam" id="PF17788">
    <property type="entry name" value="HypF_C"/>
    <property type="match status" value="1"/>
</dbReference>
<evidence type="ECO:0000256" key="9">
    <source>
        <dbReference type="PROSITE-ProRule" id="PRU00520"/>
    </source>
</evidence>
<evidence type="ECO:0000259" key="10">
    <source>
        <dbReference type="PROSITE" id="PS51160"/>
    </source>
</evidence>
<keyword evidence="13" id="KW-1185">Reference proteome</keyword>
<keyword evidence="6" id="KW-0862">Zinc</keyword>
<dbReference type="GO" id="GO:0051604">
    <property type="term" value="P:protein maturation"/>
    <property type="evidence" value="ECO:0007669"/>
    <property type="project" value="TreeGrafter"/>
</dbReference>
<keyword evidence="9" id="KW-0378">Hydrolase</keyword>
<dbReference type="PROSITE" id="PS51160">
    <property type="entry name" value="ACYLPHOSPHATASE_3"/>
    <property type="match status" value="1"/>
</dbReference>
<organism evidence="12 13">
    <name type="scientific">Stieleria bergensis</name>
    <dbReference type="NCBI Taxonomy" id="2528025"/>
    <lineage>
        <taxon>Bacteria</taxon>
        <taxon>Pseudomonadati</taxon>
        <taxon>Planctomycetota</taxon>
        <taxon>Planctomycetia</taxon>
        <taxon>Pirellulales</taxon>
        <taxon>Pirellulaceae</taxon>
        <taxon>Stieleria</taxon>
    </lineage>
</organism>
<proteinExistence type="inferred from homology"/>
<evidence type="ECO:0000256" key="8">
    <source>
        <dbReference type="PIRNR" id="PIRNR006256"/>
    </source>
</evidence>
<comment type="catalytic activity">
    <reaction evidence="7">
        <text>C-terminal L-cysteinyl-[HypE protein] + carbamoyl phosphate + ATP + H2O = C-terminal S-carboxamide-L-cysteinyl-[HypE protein] + AMP + phosphate + diphosphate + H(+)</text>
        <dbReference type="Rhea" id="RHEA:55636"/>
        <dbReference type="Rhea" id="RHEA-COMP:14247"/>
        <dbReference type="Rhea" id="RHEA-COMP:14392"/>
        <dbReference type="ChEBI" id="CHEBI:15377"/>
        <dbReference type="ChEBI" id="CHEBI:15378"/>
        <dbReference type="ChEBI" id="CHEBI:30616"/>
        <dbReference type="ChEBI" id="CHEBI:33019"/>
        <dbReference type="ChEBI" id="CHEBI:43474"/>
        <dbReference type="ChEBI" id="CHEBI:58228"/>
        <dbReference type="ChEBI" id="CHEBI:76913"/>
        <dbReference type="ChEBI" id="CHEBI:139126"/>
        <dbReference type="ChEBI" id="CHEBI:456215"/>
    </reaction>
</comment>
<keyword evidence="5" id="KW-0863">Zinc-finger</keyword>
<keyword evidence="4" id="KW-0479">Metal-binding</keyword>
<feature type="domain" description="Acylphosphatase-like" evidence="10">
    <location>
        <begin position="11"/>
        <end position="93"/>
    </location>
</feature>
<dbReference type="InterPro" id="IPR036046">
    <property type="entry name" value="Acylphosphatase-like_dom_sf"/>
</dbReference>
<dbReference type="EC" id="6.2.-.-" evidence="8"/>
<dbReference type="InterPro" id="IPR055128">
    <property type="entry name" value="HypF_C_2"/>
</dbReference>
<feature type="active site" evidence="9">
    <location>
        <position position="26"/>
    </location>
</feature>
<dbReference type="SUPFAM" id="SSF55821">
    <property type="entry name" value="YrdC/RibB"/>
    <property type="match status" value="1"/>
</dbReference>
<feature type="domain" description="YrdC-like" evidence="11">
    <location>
        <begin position="204"/>
        <end position="389"/>
    </location>
</feature>